<organism evidence="2 3">
    <name type="scientific">Brassica napus</name>
    <name type="common">Rape</name>
    <dbReference type="NCBI Taxonomy" id="3708"/>
    <lineage>
        <taxon>Eukaryota</taxon>
        <taxon>Viridiplantae</taxon>
        <taxon>Streptophyta</taxon>
        <taxon>Embryophyta</taxon>
        <taxon>Tracheophyta</taxon>
        <taxon>Spermatophyta</taxon>
        <taxon>Magnoliopsida</taxon>
        <taxon>eudicotyledons</taxon>
        <taxon>Gunneridae</taxon>
        <taxon>Pentapetalae</taxon>
        <taxon>rosids</taxon>
        <taxon>malvids</taxon>
        <taxon>Brassicales</taxon>
        <taxon>Brassicaceae</taxon>
        <taxon>Brassiceae</taxon>
        <taxon>Brassica</taxon>
    </lineage>
</organism>
<dbReference type="Gramene" id="CDY45363">
    <property type="protein sequence ID" value="CDY45363"/>
    <property type="gene ID" value="GSBRNA2T00081851001"/>
</dbReference>
<feature type="chain" id="PRO_5044539713" evidence="1">
    <location>
        <begin position="25"/>
        <end position="73"/>
    </location>
</feature>
<dbReference type="PaxDb" id="3708-A0A078I870"/>
<dbReference type="Proteomes" id="UP000028999">
    <property type="component" value="Unassembled WGS sequence"/>
</dbReference>
<sequence>MKSSFTFTILFFVLLLTSSCVVMSARMQEISPNDRLIPITCNTNQDCAKYCKGPILKCTYHTCECVPGNPRCC</sequence>
<dbReference type="EMBL" id="LK032622">
    <property type="protein sequence ID" value="CDY45363.1"/>
    <property type="molecule type" value="Genomic_DNA"/>
</dbReference>
<evidence type="ECO:0000256" key="1">
    <source>
        <dbReference type="SAM" id="SignalP"/>
    </source>
</evidence>
<dbReference type="STRING" id="3708.A0A078I870"/>
<accession>A0A078I870</accession>
<evidence type="ECO:0000313" key="2">
    <source>
        <dbReference type="EMBL" id="CDY45363.1"/>
    </source>
</evidence>
<dbReference type="AlphaFoldDB" id="A0A078I870"/>
<dbReference type="SMR" id="A0A078I870"/>
<proteinExistence type="predicted"/>
<protein>
    <submittedName>
        <fullName evidence="2">BnaA09g12480D protein</fullName>
    </submittedName>
</protein>
<evidence type="ECO:0000313" key="3">
    <source>
        <dbReference type="Proteomes" id="UP000028999"/>
    </source>
</evidence>
<dbReference type="OMA" id="CLYHTCA"/>
<gene>
    <name evidence="2" type="primary">BnaA09g12480D</name>
    <name evidence="2" type="ORF">GSBRNA2T00081851001</name>
</gene>
<dbReference type="PROSITE" id="PS51257">
    <property type="entry name" value="PROKAR_LIPOPROTEIN"/>
    <property type="match status" value="1"/>
</dbReference>
<keyword evidence="1" id="KW-0732">Signal</keyword>
<reference evidence="2 3" key="1">
    <citation type="journal article" date="2014" name="Science">
        <title>Plant genetics. Early allopolyploid evolution in the post-Neolithic Brassica napus oilseed genome.</title>
        <authorList>
            <person name="Chalhoub B."/>
            <person name="Denoeud F."/>
            <person name="Liu S."/>
            <person name="Parkin I.A."/>
            <person name="Tang H."/>
            <person name="Wang X."/>
            <person name="Chiquet J."/>
            <person name="Belcram H."/>
            <person name="Tong C."/>
            <person name="Samans B."/>
            <person name="Correa M."/>
            <person name="Da Silva C."/>
            <person name="Just J."/>
            <person name="Falentin C."/>
            <person name="Koh C.S."/>
            <person name="Le Clainche I."/>
            <person name="Bernard M."/>
            <person name="Bento P."/>
            <person name="Noel B."/>
            <person name="Labadie K."/>
            <person name="Alberti A."/>
            <person name="Charles M."/>
            <person name="Arnaud D."/>
            <person name="Guo H."/>
            <person name="Daviaud C."/>
            <person name="Alamery S."/>
            <person name="Jabbari K."/>
            <person name="Zhao M."/>
            <person name="Edger P.P."/>
            <person name="Chelaifa H."/>
            <person name="Tack D."/>
            <person name="Lassalle G."/>
            <person name="Mestiri I."/>
            <person name="Schnel N."/>
            <person name="Le Paslier M.C."/>
            <person name="Fan G."/>
            <person name="Renault V."/>
            <person name="Bayer P.E."/>
            <person name="Golicz A.A."/>
            <person name="Manoli S."/>
            <person name="Lee T.H."/>
            <person name="Thi V.H."/>
            <person name="Chalabi S."/>
            <person name="Hu Q."/>
            <person name="Fan C."/>
            <person name="Tollenaere R."/>
            <person name="Lu Y."/>
            <person name="Battail C."/>
            <person name="Shen J."/>
            <person name="Sidebottom C.H."/>
            <person name="Wang X."/>
            <person name="Canaguier A."/>
            <person name="Chauveau A."/>
            <person name="Berard A."/>
            <person name="Deniot G."/>
            <person name="Guan M."/>
            <person name="Liu Z."/>
            <person name="Sun F."/>
            <person name="Lim Y.P."/>
            <person name="Lyons E."/>
            <person name="Town C.D."/>
            <person name="Bancroft I."/>
            <person name="Wang X."/>
            <person name="Meng J."/>
            <person name="Ma J."/>
            <person name="Pires J.C."/>
            <person name="King G.J."/>
            <person name="Brunel D."/>
            <person name="Delourme R."/>
            <person name="Renard M."/>
            <person name="Aury J.M."/>
            <person name="Adams K.L."/>
            <person name="Batley J."/>
            <person name="Snowdon R.J."/>
            <person name="Tost J."/>
            <person name="Edwards D."/>
            <person name="Zhou Y."/>
            <person name="Hua W."/>
            <person name="Sharpe A.G."/>
            <person name="Paterson A.H."/>
            <person name="Guan C."/>
            <person name="Wincker P."/>
        </authorList>
    </citation>
    <scope>NUCLEOTIDE SEQUENCE [LARGE SCALE GENOMIC DNA]</scope>
    <source>
        <strain evidence="3">cv. Darmor-bzh</strain>
    </source>
</reference>
<feature type="signal peptide" evidence="1">
    <location>
        <begin position="1"/>
        <end position="24"/>
    </location>
</feature>
<keyword evidence="3" id="KW-1185">Reference proteome</keyword>
<name>A0A078I870_BRANA</name>